<feature type="transmembrane region" description="Helical" evidence="6">
    <location>
        <begin position="191"/>
        <end position="215"/>
    </location>
</feature>
<keyword evidence="4 6" id="KW-0472">Membrane</keyword>
<name>A0A914N2L5_MELIC</name>
<dbReference type="AlphaFoldDB" id="A0A914N2L5"/>
<feature type="compositionally biased region" description="Pro residues" evidence="5">
    <location>
        <begin position="65"/>
        <end position="74"/>
    </location>
</feature>
<keyword evidence="7" id="KW-1185">Reference proteome</keyword>
<proteinExistence type="predicted"/>
<evidence type="ECO:0000256" key="1">
    <source>
        <dbReference type="ARBA" id="ARBA00004141"/>
    </source>
</evidence>
<dbReference type="Pfam" id="PF04103">
    <property type="entry name" value="CD20"/>
    <property type="match status" value="1"/>
</dbReference>
<reference evidence="8" key="1">
    <citation type="submission" date="2022-11" db="UniProtKB">
        <authorList>
            <consortium name="WormBaseParasite"/>
        </authorList>
    </citation>
    <scope>IDENTIFICATION</scope>
</reference>
<sequence length="326" mass="36929">MPNCNCDNKQQRVFNGLGYNAAPSAPSLEININQNNPSPCQSSIDGYTPTPISSPITKSIRRPPNEPPPPPPSAPFLENEYSTPSYLINDNKRREGWRQIGRNASIRAVKAGEAIRNKFNNERNWAIFKLSLCELLFSTILLSLGIICVCKTKEFCPYYSAIWTSIIFILNSFIGLITSKTNFVDHYITHLILSLISIVLTFVGGTISLINWQLIGTYKQNNERGRQLINPKADEEQMYRAFCLLGEHDSRRISYIYSHMNEYNFREGCRFRVEPTVECLIGVKIGIAVNSLQFLITALLGILFLVSIVLCLFRICTKYVGEDNKK</sequence>
<dbReference type="Proteomes" id="UP000887563">
    <property type="component" value="Unplaced"/>
</dbReference>
<evidence type="ECO:0000313" key="7">
    <source>
        <dbReference type="Proteomes" id="UP000887563"/>
    </source>
</evidence>
<keyword evidence="3 6" id="KW-1133">Transmembrane helix</keyword>
<evidence type="ECO:0000256" key="3">
    <source>
        <dbReference type="ARBA" id="ARBA00022989"/>
    </source>
</evidence>
<evidence type="ECO:0000256" key="6">
    <source>
        <dbReference type="SAM" id="Phobius"/>
    </source>
</evidence>
<feature type="transmembrane region" description="Helical" evidence="6">
    <location>
        <begin position="126"/>
        <end position="146"/>
    </location>
</feature>
<evidence type="ECO:0000256" key="4">
    <source>
        <dbReference type="ARBA" id="ARBA00023136"/>
    </source>
</evidence>
<dbReference type="GO" id="GO:0016020">
    <property type="term" value="C:membrane"/>
    <property type="evidence" value="ECO:0007669"/>
    <property type="project" value="UniProtKB-SubCell"/>
</dbReference>
<evidence type="ECO:0000256" key="5">
    <source>
        <dbReference type="SAM" id="MobiDB-lite"/>
    </source>
</evidence>
<protein>
    <submittedName>
        <fullName evidence="8">Uncharacterized protein</fullName>
    </submittedName>
</protein>
<comment type="subcellular location">
    <subcellularLocation>
        <location evidence="1">Membrane</location>
        <topology evidence="1">Multi-pass membrane protein</topology>
    </subcellularLocation>
</comment>
<evidence type="ECO:0000256" key="2">
    <source>
        <dbReference type="ARBA" id="ARBA00022692"/>
    </source>
</evidence>
<evidence type="ECO:0000313" key="8">
    <source>
        <dbReference type="WBParaSite" id="Minc3s03655g34442"/>
    </source>
</evidence>
<keyword evidence="2 6" id="KW-0812">Transmembrane</keyword>
<feature type="transmembrane region" description="Helical" evidence="6">
    <location>
        <begin position="294"/>
        <end position="316"/>
    </location>
</feature>
<dbReference type="InterPro" id="IPR007237">
    <property type="entry name" value="CD20-like"/>
</dbReference>
<feature type="compositionally biased region" description="Polar residues" evidence="5">
    <location>
        <begin position="33"/>
        <end position="57"/>
    </location>
</feature>
<feature type="region of interest" description="Disordered" evidence="5">
    <location>
        <begin position="33"/>
        <end position="77"/>
    </location>
</feature>
<accession>A0A914N2L5</accession>
<feature type="transmembrane region" description="Helical" evidence="6">
    <location>
        <begin position="158"/>
        <end position="179"/>
    </location>
</feature>
<organism evidence="7 8">
    <name type="scientific">Meloidogyne incognita</name>
    <name type="common">Southern root-knot nematode worm</name>
    <name type="synonym">Oxyuris incognita</name>
    <dbReference type="NCBI Taxonomy" id="6306"/>
    <lineage>
        <taxon>Eukaryota</taxon>
        <taxon>Metazoa</taxon>
        <taxon>Ecdysozoa</taxon>
        <taxon>Nematoda</taxon>
        <taxon>Chromadorea</taxon>
        <taxon>Rhabditida</taxon>
        <taxon>Tylenchina</taxon>
        <taxon>Tylenchomorpha</taxon>
        <taxon>Tylenchoidea</taxon>
        <taxon>Meloidogynidae</taxon>
        <taxon>Meloidogyninae</taxon>
        <taxon>Meloidogyne</taxon>
        <taxon>Meloidogyne incognita group</taxon>
    </lineage>
</organism>
<dbReference type="WBParaSite" id="Minc3s03655g34442">
    <property type="protein sequence ID" value="Minc3s03655g34442"/>
    <property type="gene ID" value="Minc3s03655g34442"/>
</dbReference>